<feature type="transmembrane region" description="Helical" evidence="2">
    <location>
        <begin position="48"/>
        <end position="66"/>
    </location>
</feature>
<feature type="compositionally biased region" description="Basic and acidic residues" evidence="1">
    <location>
        <begin position="161"/>
        <end position="171"/>
    </location>
</feature>
<dbReference type="AlphaFoldDB" id="A0AAJ6YWK0"/>
<dbReference type="KEGG" id="csol:105368363"/>
<feature type="region of interest" description="Disordered" evidence="1">
    <location>
        <begin position="153"/>
        <end position="217"/>
    </location>
</feature>
<evidence type="ECO:0000256" key="2">
    <source>
        <dbReference type="SAM" id="Phobius"/>
    </source>
</evidence>
<gene>
    <name evidence="4" type="primary">LOC105368363</name>
</gene>
<evidence type="ECO:0000313" key="4">
    <source>
        <dbReference type="RefSeq" id="XP_011505670.1"/>
    </source>
</evidence>
<feature type="compositionally biased region" description="Basic and acidic residues" evidence="1">
    <location>
        <begin position="193"/>
        <end position="208"/>
    </location>
</feature>
<feature type="compositionally biased region" description="Low complexity" evidence="1">
    <location>
        <begin position="571"/>
        <end position="580"/>
    </location>
</feature>
<organism evidence="3 4">
    <name type="scientific">Ceratosolen solmsi marchali</name>
    <dbReference type="NCBI Taxonomy" id="326594"/>
    <lineage>
        <taxon>Eukaryota</taxon>
        <taxon>Metazoa</taxon>
        <taxon>Ecdysozoa</taxon>
        <taxon>Arthropoda</taxon>
        <taxon>Hexapoda</taxon>
        <taxon>Insecta</taxon>
        <taxon>Pterygota</taxon>
        <taxon>Neoptera</taxon>
        <taxon>Endopterygota</taxon>
        <taxon>Hymenoptera</taxon>
        <taxon>Apocrita</taxon>
        <taxon>Proctotrupomorpha</taxon>
        <taxon>Chalcidoidea</taxon>
        <taxon>Agaonidae</taxon>
        <taxon>Agaoninae</taxon>
        <taxon>Ceratosolen</taxon>
    </lineage>
</organism>
<protein>
    <submittedName>
        <fullName evidence="4">Uncharacterized protein LOC105368363</fullName>
    </submittedName>
</protein>
<feature type="region of interest" description="Disordered" evidence="1">
    <location>
        <begin position="569"/>
        <end position="648"/>
    </location>
</feature>
<feature type="compositionally biased region" description="Polar residues" evidence="1">
    <location>
        <begin position="172"/>
        <end position="192"/>
    </location>
</feature>
<keyword evidence="2" id="KW-1133">Transmembrane helix</keyword>
<reference evidence="4" key="1">
    <citation type="submission" date="2025-08" db="UniProtKB">
        <authorList>
            <consortium name="RefSeq"/>
        </authorList>
    </citation>
    <scope>IDENTIFICATION</scope>
</reference>
<dbReference type="GeneID" id="105368363"/>
<keyword evidence="2" id="KW-0812">Transmembrane</keyword>
<keyword evidence="2" id="KW-0472">Membrane</keyword>
<dbReference type="Proteomes" id="UP000695007">
    <property type="component" value="Unplaced"/>
</dbReference>
<name>A0AAJ6YWK0_9HYME</name>
<proteinExistence type="predicted"/>
<dbReference type="RefSeq" id="XP_011505670.1">
    <property type="nucleotide sequence ID" value="XM_011507368.1"/>
</dbReference>
<sequence length="648" mass="73259">MKEPWKKTCNGKVIITLNDEKTAPTEVEVPVDLNWTNRSDKKHSAPKAVILMGIVLILGLTVVTLFKVQNLVYSTSYINWRMQELESTVSDSNNDVKLIKFKMSLQERDKEIAEARASRAEPLIASIGGIKNIEHQFDNQDLKLAETQNHKLSSNSLISETTERKNSKEAEVQNSKKISDNVLTNVKSTMPETKNKVAESTDLDDARNHPNPSDPEEWIKPLVETFDIFGNQPIEDHFIQNVLMKLLMPENNFEVLEFNKMHEAGNNNNAGHDAPNQSIILNPMPRNVKEKPIKPLPMPIESLLMKSLIPPASNFKIFHFNEKPEQQPQNIMGEDLLPKTIIPNIKALIPSNNMKIFQLNDRPEQNPEDDPPKITIQSIKLKLLPLSPQDDFADKRSFPANENGNNNFEIIRLNESPEPSQDVEAPKMPLPPPYYNSFPIPIQDLLMKTILPSSSKGIEFVPLNDKPDEQHMIPASQNQQSHGGNAEIVHSDKFNPLPIPIQSILMNTLLPPPNQNADDRFNRENPEQTHQEMEVTKIPIRTININPFSLSLSDALMKSMLPINAFGEHLQQQQQQQQQQPPMHAQSQEQTPIHVQAEGETPIHVQPHLQPQNSEVPRGPSRSTKLNPVDETKQVSPSTEYPTESAEK</sequence>
<evidence type="ECO:0000256" key="1">
    <source>
        <dbReference type="SAM" id="MobiDB-lite"/>
    </source>
</evidence>
<keyword evidence="3" id="KW-1185">Reference proteome</keyword>
<feature type="compositionally biased region" description="Polar residues" evidence="1">
    <location>
        <begin position="609"/>
        <end position="626"/>
    </location>
</feature>
<evidence type="ECO:0000313" key="3">
    <source>
        <dbReference type="Proteomes" id="UP000695007"/>
    </source>
</evidence>
<accession>A0AAJ6YWK0</accession>